<dbReference type="InterPro" id="IPR035782">
    <property type="entry name" value="SPRY_RanBP9/10"/>
</dbReference>
<dbReference type="SMART" id="SM00667">
    <property type="entry name" value="LisH"/>
    <property type="match status" value="1"/>
</dbReference>
<comment type="caution">
    <text evidence="3">The sequence shown here is derived from an EMBL/GenBank/DDBJ whole genome shotgun (WGS) entry which is preliminary data.</text>
</comment>
<dbReference type="PROSITE" id="PS50188">
    <property type="entry name" value="B302_SPRY"/>
    <property type="match status" value="1"/>
</dbReference>
<dbReference type="FunCoup" id="A0A1C7NLT1">
    <property type="interactions" value="362"/>
</dbReference>
<dbReference type="InterPro" id="IPR013144">
    <property type="entry name" value="CRA_dom"/>
</dbReference>
<keyword evidence="4" id="KW-1185">Reference proteome</keyword>
<reference evidence="3 4" key="1">
    <citation type="submission" date="2016-03" db="EMBL/GenBank/DDBJ databases">
        <title>Choanephora cucurbitarum.</title>
        <authorList>
            <person name="Min B."/>
            <person name="Park H."/>
            <person name="Park J.-H."/>
            <person name="Shin H.-D."/>
            <person name="Choi I.-G."/>
        </authorList>
    </citation>
    <scope>NUCLEOTIDE SEQUENCE [LARGE SCALE GENOMIC DNA]</scope>
    <source>
        <strain evidence="3 4">KUS-F28377</strain>
    </source>
</reference>
<sequence length="583" mass="66897">MSSPLLSQPSPRLRNRRTIMALNQQSRHALSRIFKHKTFKDEILAFYARQSEGLPIIPDYLRNTVYAELVQQQYQIYIKICPSNVIVADKKEKKDEMYLYDLPIKKIPSPQEYDALQTLLTSDSFKLTLAMQDLRLPTAWDIRAKGNHIDISLDQMQLTYRGNSKDDPEVSSARANYAMRRQCGIYYFEIQIISKGIDGHIGIGFCRRINSLDRLPGWEEDSWGYHGENGQIFSGPGTGKPYGPRYGTGDIIGCGVDFRDMSAFYTKNGIHLGKAFRKIKEVDLYPFVGFKTCGEQIEANFGTRPFKFDIQQWMANEKQELMNQIGLQSTISTMADQLVVEYLKHHGYTQSAQTLEKALSIHTELPEEEKEQASYRQSIRQAIMQGDIDLAMKLCHDHYPGVLENNPFVLFRLKCRRFMEMVKEAQRQQKWIHAEQETQSLDIANPSLPTKRDREYSQLMRQKKQKIGDMDLFKLAMAYGNQLRETYAKQAETDETIRSELMATFSTLAYTDLSHSAVAYLYETPCIEQVASELNSAILVSLGKYPNSSLERIYRQTNTAIEELVITGNAKAALLQPEHDCLN</sequence>
<evidence type="ECO:0000259" key="1">
    <source>
        <dbReference type="PROSITE" id="PS50188"/>
    </source>
</evidence>
<proteinExistence type="predicted"/>
<dbReference type="CDD" id="cd12909">
    <property type="entry name" value="SPRY_RanBP9_10"/>
    <property type="match status" value="1"/>
</dbReference>
<dbReference type="SMART" id="SM00668">
    <property type="entry name" value="CTLH"/>
    <property type="match status" value="1"/>
</dbReference>
<dbReference type="InterPro" id="IPR050618">
    <property type="entry name" value="Ubq-SigPath_Reg"/>
</dbReference>
<dbReference type="InterPro" id="IPR001870">
    <property type="entry name" value="B30.2/SPRY"/>
</dbReference>
<evidence type="ECO:0000313" key="3">
    <source>
        <dbReference type="EMBL" id="OBZ90062.1"/>
    </source>
</evidence>
<dbReference type="InParanoid" id="A0A1C7NLT1"/>
<dbReference type="PROSITE" id="PS50897">
    <property type="entry name" value="CTLH"/>
    <property type="match status" value="1"/>
</dbReference>
<dbReference type="Pfam" id="PF00622">
    <property type="entry name" value="SPRY"/>
    <property type="match status" value="1"/>
</dbReference>
<evidence type="ECO:0000313" key="4">
    <source>
        <dbReference type="Proteomes" id="UP000093000"/>
    </source>
</evidence>
<dbReference type="OrthoDB" id="25503at2759"/>
<dbReference type="SUPFAM" id="SSF49899">
    <property type="entry name" value="Concanavalin A-like lectins/glucanases"/>
    <property type="match status" value="1"/>
</dbReference>
<dbReference type="Gene3D" id="2.60.120.920">
    <property type="match status" value="1"/>
</dbReference>
<dbReference type="InterPro" id="IPR006594">
    <property type="entry name" value="LisH"/>
</dbReference>
<dbReference type="PROSITE" id="PS50896">
    <property type="entry name" value="LISH"/>
    <property type="match status" value="1"/>
</dbReference>
<dbReference type="Proteomes" id="UP000093000">
    <property type="component" value="Unassembled WGS sequence"/>
</dbReference>
<dbReference type="AlphaFoldDB" id="A0A1C7NLT1"/>
<dbReference type="InterPro" id="IPR024964">
    <property type="entry name" value="CTLH/CRA"/>
</dbReference>
<dbReference type="PANTHER" id="PTHR12864">
    <property type="entry name" value="RAN BINDING PROTEIN 9-RELATED"/>
    <property type="match status" value="1"/>
</dbReference>
<feature type="domain" description="B30.2/SPRY" evidence="1">
    <location>
        <begin position="118"/>
        <end position="306"/>
    </location>
</feature>
<gene>
    <name evidence="3" type="primary">RANBP10_1</name>
    <name evidence="3" type="ORF">A0J61_01891</name>
</gene>
<evidence type="ECO:0000259" key="2">
    <source>
        <dbReference type="PROSITE" id="PS50897"/>
    </source>
</evidence>
<dbReference type="InterPro" id="IPR006595">
    <property type="entry name" value="CTLH_C"/>
</dbReference>
<dbReference type="EMBL" id="LUGH01000065">
    <property type="protein sequence ID" value="OBZ90062.1"/>
    <property type="molecule type" value="Genomic_DNA"/>
</dbReference>
<organism evidence="3 4">
    <name type="scientific">Choanephora cucurbitarum</name>
    <dbReference type="NCBI Taxonomy" id="101091"/>
    <lineage>
        <taxon>Eukaryota</taxon>
        <taxon>Fungi</taxon>
        <taxon>Fungi incertae sedis</taxon>
        <taxon>Mucoromycota</taxon>
        <taxon>Mucoromycotina</taxon>
        <taxon>Mucoromycetes</taxon>
        <taxon>Mucorales</taxon>
        <taxon>Mucorineae</taxon>
        <taxon>Choanephoraceae</taxon>
        <taxon>Choanephoroideae</taxon>
        <taxon>Choanephora</taxon>
    </lineage>
</organism>
<dbReference type="InterPro" id="IPR013320">
    <property type="entry name" value="ConA-like_dom_sf"/>
</dbReference>
<dbReference type="Pfam" id="PF10607">
    <property type="entry name" value="CTLH"/>
    <property type="match status" value="1"/>
</dbReference>
<dbReference type="SMART" id="SM00449">
    <property type="entry name" value="SPRY"/>
    <property type="match status" value="1"/>
</dbReference>
<dbReference type="SMART" id="SM00757">
    <property type="entry name" value="CRA"/>
    <property type="match status" value="1"/>
</dbReference>
<name>A0A1C7NLT1_9FUNG</name>
<dbReference type="InterPro" id="IPR043136">
    <property type="entry name" value="B30.2/SPRY_sf"/>
</dbReference>
<dbReference type="InterPro" id="IPR003877">
    <property type="entry name" value="SPRY_dom"/>
</dbReference>
<protein>
    <submittedName>
        <fullName evidence="3">Ran-binding protein 10</fullName>
    </submittedName>
</protein>
<accession>A0A1C7NLT1</accession>
<feature type="domain" description="CTLH" evidence="2">
    <location>
        <begin position="376"/>
        <end position="429"/>
    </location>
</feature>
<dbReference type="STRING" id="101091.A0A1C7NLT1"/>